<sequence length="107" mass="11941">MVSVKQLTGLIPSSNTLANTQLSGRIIQGFKGNVAGKLEEMRRVGERRGRNASIWFMCIANPRQGGLRLSGLRKARAPLARLEPLTEGSLQMSTRVSYPLCHREHRR</sequence>
<name>A0AAV3Z858_9GAST</name>
<keyword evidence="2" id="KW-1185">Reference proteome</keyword>
<dbReference type="AlphaFoldDB" id="A0AAV3Z858"/>
<organism evidence="1 2">
    <name type="scientific">Plakobranchus ocellatus</name>
    <dbReference type="NCBI Taxonomy" id="259542"/>
    <lineage>
        <taxon>Eukaryota</taxon>
        <taxon>Metazoa</taxon>
        <taxon>Spiralia</taxon>
        <taxon>Lophotrochozoa</taxon>
        <taxon>Mollusca</taxon>
        <taxon>Gastropoda</taxon>
        <taxon>Heterobranchia</taxon>
        <taxon>Euthyneura</taxon>
        <taxon>Panpulmonata</taxon>
        <taxon>Sacoglossa</taxon>
        <taxon>Placobranchoidea</taxon>
        <taxon>Plakobranchidae</taxon>
        <taxon>Plakobranchus</taxon>
    </lineage>
</organism>
<protein>
    <submittedName>
        <fullName evidence="1">Uncharacterized protein</fullName>
    </submittedName>
</protein>
<proteinExistence type="predicted"/>
<dbReference type="EMBL" id="BLXT01002056">
    <property type="protein sequence ID" value="GFN90637.1"/>
    <property type="molecule type" value="Genomic_DNA"/>
</dbReference>
<dbReference type="Proteomes" id="UP000735302">
    <property type="component" value="Unassembled WGS sequence"/>
</dbReference>
<evidence type="ECO:0000313" key="1">
    <source>
        <dbReference type="EMBL" id="GFN90637.1"/>
    </source>
</evidence>
<reference evidence="1 2" key="1">
    <citation type="journal article" date="2021" name="Elife">
        <title>Chloroplast acquisition without the gene transfer in kleptoplastic sea slugs, Plakobranchus ocellatus.</title>
        <authorList>
            <person name="Maeda T."/>
            <person name="Takahashi S."/>
            <person name="Yoshida T."/>
            <person name="Shimamura S."/>
            <person name="Takaki Y."/>
            <person name="Nagai Y."/>
            <person name="Toyoda A."/>
            <person name="Suzuki Y."/>
            <person name="Arimoto A."/>
            <person name="Ishii H."/>
            <person name="Satoh N."/>
            <person name="Nishiyama T."/>
            <person name="Hasebe M."/>
            <person name="Maruyama T."/>
            <person name="Minagawa J."/>
            <person name="Obokata J."/>
            <person name="Shigenobu S."/>
        </authorList>
    </citation>
    <scope>NUCLEOTIDE SEQUENCE [LARGE SCALE GENOMIC DNA]</scope>
</reference>
<accession>A0AAV3Z858</accession>
<gene>
    <name evidence="1" type="ORF">PoB_001714300</name>
</gene>
<evidence type="ECO:0000313" key="2">
    <source>
        <dbReference type="Proteomes" id="UP000735302"/>
    </source>
</evidence>
<comment type="caution">
    <text evidence="1">The sequence shown here is derived from an EMBL/GenBank/DDBJ whole genome shotgun (WGS) entry which is preliminary data.</text>
</comment>